<evidence type="ECO:0000256" key="14">
    <source>
        <dbReference type="SAM" id="MobiDB-lite"/>
    </source>
</evidence>
<dbReference type="GO" id="GO:0005789">
    <property type="term" value="C:endoplasmic reticulum membrane"/>
    <property type="evidence" value="ECO:0007669"/>
    <property type="project" value="UniProtKB-SubCell"/>
</dbReference>
<keyword evidence="10 15" id="KW-1133">Transmembrane helix</keyword>
<dbReference type="EMBL" id="CAJHNH020000636">
    <property type="protein sequence ID" value="CAG5118966.1"/>
    <property type="molecule type" value="Genomic_DNA"/>
</dbReference>
<feature type="region of interest" description="Disordered" evidence="14">
    <location>
        <begin position="261"/>
        <end position="296"/>
    </location>
</feature>
<feature type="compositionally biased region" description="Low complexity" evidence="14">
    <location>
        <begin position="261"/>
        <end position="288"/>
    </location>
</feature>
<gene>
    <name evidence="16" type="ORF">CUNI_LOCUS4524</name>
</gene>
<evidence type="ECO:0000256" key="4">
    <source>
        <dbReference type="ARBA" id="ARBA00022448"/>
    </source>
</evidence>
<evidence type="ECO:0000256" key="10">
    <source>
        <dbReference type="ARBA" id="ARBA00022989"/>
    </source>
</evidence>
<dbReference type="Proteomes" id="UP000678393">
    <property type="component" value="Unassembled WGS sequence"/>
</dbReference>
<dbReference type="PANTHER" id="PTHR15929:SF0">
    <property type="entry name" value="STORE-OPERATED CALCIUM ENTRY-ASSOCIATED REGULATORY FACTOR"/>
    <property type="match status" value="1"/>
</dbReference>
<dbReference type="AlphaFoldDB" id="A0A8S3YXI3"/>
<dbReference type="OrthoDB" id="20303at2759"/>
<dbReference type="GO" id="GO:2001256">
    <property type="term" value="P:regulation of store-operated calcium entry"/>
    <property type="evidence" value="ECO:0007669"/>
    <property type="project" value="InterPro"/>
</dbReference>
<sequence length="296" mass="31780">AFNDHSEKILLSDVKALTLHHGQMTKSRRSPAVPQLKCVGGSAHYKFTPKVVQCINKGSDGYDIQWECKTDMDNAYRFGHVEVTCEGYDYPNDPYVLKGSCGLEYTLEFTEEGLQRERQKGGYNYHGSYKFEGSSGGVNGLIFVATVILLMYFIYKVCIAPTDHSPEGTAENNPHPMVSGQNICLDKVNLHCSPPPTYDSCGGAQGFTNPGFASAAPGTGGGFWTGAATGGLLGYLFGRTNNYNYGPTYRPASSWFSQDYAAGPSTSSSSFFSSPPSGGSSSGTRTASGYGGTSRR</sequence>
<dbReference type="GO" id="GO:0006816">
    <property type="term" value="P:calcium ion transport"/>
    <property type="evidence" value="ECO:0007669"/>
    <property type="project" value="UniProtKB-KW"/>
</dbReference>
<evidence type="ECO:0000256" key="6">
    <source>
        <dbReference type="ARBA" id="ARBA00022692"/>
    </source>
</evidence>
<keyword evidence="4" id="KW-0813">Transport</keyword>
<evidence type="ECO:0000256" key="7">
    <source>
        <dbReference type="ARBA" id="ARBA00022729"/>
    </source>
</evidence>
<keyword evidence="17" id="KW-1185">Reference proteome</keyword>
<feature type="transmembrane region" description="Helical" evidence="15">
    <location>
        <begin position="136"/>
        <end position="155"/>
    </location>
</feature>
<keyword evidence="12 15" id="KW-0472">Membrane</keyword>
<dbReference type="PANTHER" id="PTHR15929">
    <property type="entry name" value="STORE-OPERATED CALCIUM ENTRY-ASSOCIATED REGULATORY FACTOR"/>
    <property type="match status" value="1"/>
</dbReference>
<keyword evidence="8" id="KW-0256">Endoplasmic reticulum</keyword>
<comment type="caution">
    <text evidence="16">The sequence shown here is derived from an EMBL/GenBank/DDBJ whole genome shotgun (WGS) entry which is preliminary data.</text>
</comment>
<evidence type="ECO:0000256" key="9">
    <source>
        <dbReference type="ARBA" id="ARBA00022837"/>
    </source>
</evidence>
<evidence type="ECO:0000256" key="8">
    <source>
        <dbReference type="ARBA" id="ARBA00022824"/>
    </source>
</evidence>
<name>A0A8S3YXI3_9EUPU</name>
<evidence type="ECO:0000256" key="5">
    <source>
        <dbReference type="ARBA" id="ARBA00022568"/>
    </source>
</evidence>
<keyword evidence="5" id="KW-0109">Calcium transport</keyword>
<keyword evidence="6 15" id="KW-0812">Transmembrane</keyword>
<evidence type="ECO:0000256" key="11">
    <source>
        <dbReference type="ARBA" id="ARBA00023065"/>
    </source>
</evidence>
<proteinExistence type="inferred from homology"/>
<keyword evidence="9" id="KW-0106">Calcium</keyword>
<evidence type="ECO:0000313" key="17">
    <source>
        <dbReference type="Proteomes" id="UP000678393"/>
    </source>
</evidence>
<comment type="similarity">
    <text evidence="2">Belongs to the SARAF family.</text>
</comment>
<keyword evidence="11" id="KW-0406">Ion transport</keyword>
<evidence type="ECO:0000313" key="16">
    <source>
        <dbReference type="EMBL" id="CAG5118966.1"/>
    </source>
</evidence>
<dbReference type="Pfam" id="PF06682">
    <property type="entry name" value="SARAF"/>
    <property type="match status" value="1"/>
</dbReference>
<evidence type="ECO:0000256" key="2">
    <source>
        <dbReference type="ARBA" id="ARBA00006833"/>
    </source>
</evidence>
<evidence type="ECO:0000256" key="13">
    <source>
        <dbReference type="ARBA" id="ARBA00031116"/>
    </source>
</evidence>
<evidence type="ECO:0000256" key="15">
    <source>
        <dbReference type="SAM" id="Phobius"/>
    </source>
</evidence>
<organism evidence="16 17">
    <name type="scientific">Candidula unifasciata</name>
    <dbReference type="NCBI Taxonomy" id="100452"/>
    <lineage>
        <taxon>Eukaryota</taxon>
        <taxon>Metazoa</taxon>
        <taxon>Spiralia</taxon>
        <taxon>Lophotrochozoa</taxon>
        <taxon>Mollusca</taxon>
        <taxon>Gastropoda</taxon>
        <taxon>Heterobranchia</taxon>
        <taxon>Euthyneura</taxon>
        <taxon>Panpulmonata</taxon>
        <taxon>Eupulmonata</taxon>
        <taxon>Stylommatophora</taxon>
        <taxon>Helicina</taxon>
        <taxon>Helicoidea</taxon>
        <taxon>Geomitridae</taxon>
        <taxon>Candidula</taxon>
    </lineage>
</organism>
<evidence type="ECO:0000256" key="1">
    <source>
        <dbReference type="ARBA" id="ARBA00004115"/>
    </source>
</evidence>
<dbReference type="InterPro" id="IPR009567">
    <property type="entry name" value="SARAF"/>
</dbReference>
<comment type="subcellular location">
    <subcellularLocation>
        <location evidence="1">Endoplasmic reticulum membrane</location>
        <topology evidence="1">Single-pass type I membrane protein</topology>
    </subcellularLocation>
</comment>
<feature type="non-terminal residue" evidence="16">
    <location>
        <position position="1"/>
    </location>
</feature>
<accession>A0A8S3YXI3</accession>
<keyword evidence="7" id="KW-0732">Signal</keyword>
<reference evidence="16" key="1">
    <citation type="submission" date="2021-04" db="EMBL/GenBank/DDBJ databases">
        <authorList>
            <consortium name="Molecular Ecology Group"/>
        </authorList>
    </citation>
    <scope>NUCLEOTIDE SEQUENCE</scope>
</reference>
<evidence type="ECO:0000256" key="3">
    <source>
        <dbReference type="ARBA" id="ARBA00016584"/>
    </source>
</evidence>
<evidence type="ECO:0000256" key="12">
    <source>
        <dbReference type="ARBA" id="ARBA00023136"/>
    </source>
</evidence>
<protein>
    <recommendedName>
        <fullName evidence="3">Store-operated calcium entry-associated regulatory factor</fullName>
    </recommendedName>
    <alternativeName>
        <fullName evidence="13">Transmembrane protein 66</fullName>
    </alternativeName>
</protein>